<name>A0A242K4Z9_9ENTE</name>
<evidence type="ECO:0000313" key="3">
    <source>
        <dbReference type="Proteomes" id="UP000195141"/>
    </source>
</evidence>
<reference evidence="2" key="3">
    <citation type="submission" date="2024-03" db="EMBL/GenBank/DDBJ databases">
        <title>The Genome Sequence of Enterococcus sp. DIV0242b.</title>
        <authorList>
            <consortium name="The Broad Institute Genomics Platform"/>
            <consortium name="The Broad Institute Microbial Omics Core"/>
            <consortium name="The Broad Institute Genomic Center for Infectious Diseases"/>
            <person name="Earl A."/>
            <person name="Manson A."/>
            <person name="Gilmore M."/>
            <person name="Schwartman J."/>
            <person name="Shea T."/>
            <person name="Abouelleil A."/>
            <person name="Cao P."/>
            <person name="Chapman S."/>
            <person name="Cusick C."/>
            <person name="Young S."/>
            <person name="Neafsey D."/>
            <person name="Nusbaum C."/>
            <person name="Birren B."/>
        </authorList>
    </citation>
    <scope>NUCLEOTIDE SEQUENCE</scope>
    <source>
        <strain evidence="2">9E7_DIV0242</strain>
    </source>
</reference>
<evidence type="ECO:0000313" key="2">
    <source>
        <dbReference type="EMBL" id="WYJ90156.1"/>
    </source>
</evidence>
<dbReference type="Proteomes" id="UP000195141">
    <property type="component" value="Chromosome"/>
</dbReference>
<dbReference type="EMBL" id="CP147247">
    <property type="protein sequence ID" value="WYJ90156.1"/>
    <property type="molecule type" value="Genomic_DNA"/>
</dbReference>
<reference evidence="2" key="2">
    <citation type="submission" date="2017-05" db="EMBL/GenBank/DDBJ databases">
        <authorList>
            <consortium name="The Broad Institute Genomics Platform"/>
            <consortium name="The Broad Institute Genomic Center for Infectious Diseases"/>
            <person name="Earl A."/>
            <person name="Manson A."/>
            <person name="Schwartman J."/>
            <person name="Gilmore M."/>
            <person name="Abouelleil A."/>
            <person name="Cao P."/>
            <person name="Chapman S."/>
            <person name="Cusick C."/>
            <person name="Shea T."/>
            <person name="Young S."/>
            <person name="Neafsey D."/>
            <person name="Nusbaum C."/>
            <person name="Birren B."/>
        </authorList>
    </citation>
    <scope>NUCLEOTIDE SEQUENCE</scope>
    <source>
        <strain evidence="2">9E7_DIV0242</strain>
    </source>
</reference>
<organism evidence="1">
    <name type="scientific">Candidatus Enterococcus clewellii</name>
    <dbReference type="NCBI Taxonomy" id="1834193"/>
    <lineage>
        <taxon>Bacteria</taxon>
        <taxon>Bacillati</taxon>
        <taxon>Bacillota</taxon>
        <taxon>Bacilli</taxon>
        <taxon>Lactobacillales</taxon>
        <taxon>Enterococcaceae</taxon>
        <taxon>Enterococcus</taxon>
    </lineage>
</organism>
<reference evidence="1" key="1">
    <citation type="submission" date="2017-05" db="EMBL/GenBank/DDBJ databases">
        <title>The Genome Sequence of Enterococcus sp. 9E7_DIV0242.</title>
        <authorList>
            <consortium name="The Broad Institute Genomics Platform"/>
            <consortium name="The Broad Institute Genomic Center for Infectious Diseases"/>
            <person name="Earl A."/>
            <person name="Manson A."/>
            <person name="Schwartman J."/>
            <person name="Gilmore M."/>
            <person name="Abouelleil A."/>
            <person name="Cao P."/>
            <person name="Chapman S."/>
            <person name="Cusick C."/>
            <person name="Shea T."/>
            <person name="Young S."/>
            <person name="Neafsey D."/>
            <person name="Nusbaum C."/>
            <person name="Birren B."/>
        </authorList>
    </citation>
    <scope>NUCLEOTIDE SEQUENCE [LARGE SCALE GENOMIC DNA]</scope>
    <source>
        <strain evidence="1">9E7_DIV0242</strain>
    </source>
</reference>
<dbReference type="EMBL" id="NGMM01000005">
    <property type="protein sequence ID" value="OTP13454.1"/>
    <property type="molecule type" value="Genomic_DNA"/>
</dbReference>
<dbReference type="AlphaFoldDB" id="A0A242K4Z9"/>
<dbReference type="RefSeq" id="WP_086349948.1">
    <property type="nucleotide sequence ID" value="NZ_CP147247.1"/>
</dbReference>
<proteinExistence type="predicted"/>
<dbReference type="OrthoDB" id="2192050at2"/>
<accession>A0A242K4Z9</accession>
<protein>
    <submittedName>
        <fullName evidence="1">Uncharacterized protein</fullName>
    </submittedName>
</protein>
<evidence type="ECO:0000313" key="1">
    <source>
        <dbReference type="EMBL" id="OTP13454.1"/>
    </source>
</evidence>
<sequence>MRYVKTVHLKEKTTAYTYFYRMKVQPFRRLSADQFKIDDTYYQIWTFNSRTERNYIAAFPVTHADHFHIFELALEETGHTQFKKESKLSDFSTKKIMRYSDLREEIFRKEGISYE</sequence>
<gene>
    <name evidence="2" type="ORF">A5888_001884</name>
    <name evidence="1" type="ORF">A5888_002932</name>
</gene>
<keyword evidence="3" id="KW-1185">Reference proteome</keyword>